<proteinExistence type="predicted"/>
<dbReference type="HOGENOM" id="CLU_2218878_0_0_7"/>
<reference evidence="1 2" key="1">
    <citation type="journal article" date="2013" name="Environ. Microbiol.">
        <title>Complete genome, catabolic sub-proteomes and key-metabolites of Desulfobacula toluolica Tol2, a marine, aromatic compound-degrading, sulfate-reducing bacterium.</title>
        <authorList>
            <person name="Wohlbrand L."/>
            <person name="Jacob J.H."/>
            <person name="Kube M."/>
            <person name="Mussmann M."/>
            <person name="Jarling R."/>
            <person name="Beck A."/>
            <person name="Amann R."/>
            <person name="Wilkes H."/>
            <person name="Reinhardt R."/>
            <person name="Rabus R."/>
        </authorList>
    </citation>
    <scope>NUCLEOTIDE SEQUENCE [LARGE SCALE GENOMIC DNA]</scope>
    <source>
        <strain evidence="2">DSM 7467 / Tol2</strain>
    </source>
</reference>
<keyword evidence="2" id="KW-1185">Reference proteome</keyword>
<sequence>MTVNTPAGRQLPFGPDNVINLTIDINPYPPHYRMAFAFSYILLPHPQQCALRFHLPDTPGEDTGFPRSTLLPIMDDLDLFSTPATQHLRMGSQKTHTLTAHLLVQA</sequence>
<name>K0NAS1_DESTT</name>
<protein>
    <submittedName>
        <fullName evidence="1">Uncharacterized protein</fullName>
    </submittedName>
</protein>
<dbReference type="EMBL" id="FO203503">
    <property type="protein sequence ID" value="CCK81249.1"/>
    <property type="molecule type" value="Genomic_DNA"/>
</dbReference>
<gene>
    <name evidence="1" type="ordered locus">TOL2_C30920</name>
</gene>
<accession>K0NAS1</accession>
<evidence type="ECO:0000313" key="1">
    <source>
        <dbReference type="EMBL" id="CCK81249.1"/>
    </source>
</evidence>
<evidence type="ECO:0000313" key="2">
    <source>
        <dbReference type="Proteomes" id="UP000007347"/>
    </source>
</evidence>
<organism evidence="1 2">
    <name type="scientific">Desulfobacula toluolica (strain DSM 7467 / Tol2)</name>
    <dbReference type="NCBI Taxonomy" id="651182"/>
    <lineage>
        <taxon>Bacteria</taxon>
        <taxon>Pseudomonadati</taxon>
        <taxon>Thermodesulfobacteriota</taxon>
        <taxon>Desulfobacteria</taxon>
        <taxon>Desulfobacterales</taxon>
        <taxon>Desulfobacteraceae</taxon>
        <taxon>Desulfobacula</taxon>
    </lineage>
</organism>
<dbReference type="Proteomes" id="UP000007347">
    <property type="component" value="Chromosome"/>
</dbReference>
<dbReference type="AlphaFoldDB" id="K0NAS1"/>
<dbReference type="KEGG" id="dto:TOL2_C30920"/>